<dbReference type="EC" id="2.7.4.16" evidence="1"/>
<feature type="binding site" evidence="1">
    <location>
        <position position="35"/>
    </location>
    <ligand>
        <name>Mg(2+)</name>
        <dbReference type="ChEBI" id="CHEBI:18420"/>
        <label>1</label>
    </ligand>
</feature>
<dbReference type="eggNOG" id="arCOG00638">
    <property type="taxonomic scope" value="Archaea"/>
</dbReference>
<feature type="binding site" evidence="1">
    <location>
        <position position="63"/>
    </location>
    <ligand>
        <name>Mg(2+)</name>
        <dbReference type="ChEBI" id="CHEBI:18420"/>
        <label>3</label>
    </ligand>
</feature>
<name>D3S1A7_FERPA</name>
<dbReference type="SUPFAM" id="SSF56042">
    <property type="entry name" value="PurM C-terminal domain-like"/>
    <property type="match status" value="1"/>
</dbReference>
<dbReference type="GO" id="GO:0009228">
    <property type="term" value="P:thiamine biosynthetic process"/>
    <property type="evidence" value="ECO:0007669"/>
    <property type="project" value="UniProtKB-KW"/>
</dbReference>
<proteinExistence type="inferred from homology"/>
<feature type="binding site" evidence="1">
    <location>
        <position position="19"/>
    </location>
    <ligand>
        <name>Mg(2+)</name>
        <dbReference type="ChEBI" id="CHEBI:18420"/>
        <label>4</label>
    </ligand>
</feature>
<dbReference type="HOGENOM" id="CLU_046964_2_0_2"/>
<dbReference type="PIRSF" id="PIRSF005303">
    <property type="entry name" value="Thiam_monoph_kin"/>
    <property type="match status" value="1"/>
</dbReference>
<dbReference type="GO" id="GO:0009229">
    <property type="term" value="P:thiamine diphosphate biosynthetic process"/>
    <property type="evidence" value="ECO:0007669"/>
    <property type="project" value="UniProtKB-UniRule"/>
</dbReference>
<dbReference type="HAMAP" id="MF_02128">
    <property type="entry name" value="TMP_kinase"/>
    <property type="match status" value="1"/>
</dbReference>
<evidence type="ECO:0000313" key="4">
    <source>
        <dbReference type="EMBL" id="ADC66371.1"/>
    </source>
</evidence>
<reference evidence="4 5" key="2">
    <citation type="journal article" date="2011" name="Stand. Genomic Sci.">
        <title>Complete genome sequence of Ferroglobus placidus AEDII12DO.</title>
        <authorList>
            <person name="Anderson I."/>
            <person name="Risso C."/>
            <person name="Holmes D."/>
            <person name="Lucas S."/>
            <person name="Copeland A."/>
            <person name="Lapidus A."/>
            <person name="Cheng J.F."/>
            <person name="Bruce D."/>
            <person name="Goodwin L."/>
            <person name="Pitluck S."/>
            <person name="Saunders E."/>
            <person name="Brettin T."/>
            <person name="Detter J.C."/>
            <person name="Han C."/>
            <person name="Tapia R."/>
            <person name="Larimer F."/>
            <person name="Land M."/>
            <person name="Hauser L."/>
            <person name="Woyke T."/>
            <person name="Lovley D."/>
            <person name="Kyrpides N."/>
            <person name="Ivanova N."/>
        </authorList>
    </citation>
    <scope>NUCLEOTIDE SEQUENCE [LARGE SCALE GENOMIC DNA]</scope>
    <source>
        <strain evidence="5">DSM 10642 / AEDII12DO</strain>
    </source>
</reference>
<dbReference type="EMBL" id="CP001899">
    <property type="protein sequence ID" value="ADC66371.1"/>
    <property type="molecule type" value="Genomic_DNA"/>
</dbReference>
<gene>
    <name evidence="1" type="primary">thiL</name>
    <name evidence="4" type="ordered locus">Ferp_2247</name>
</gene>
<keyword evidence="1 4" id="KW-0808">Transferase</keyword>
<feature type="binding site" evidence="1">
    <location>
        <position position="110"/>
    </location>
    <ligand>
        <name>Mg(2+)</name>
        <dbReference type="ChEBI" id="CHEBI:18420"/>
        <label>1</label>
    </ligand>
</feature>
<dbReference type="STRING" id="589924.Ferp_2247"/>
<dbReference type="CDD" id="cd02194">
    <property type="entry name" value="ThiL"/>
    <property type="match status" value="1"/>
</dbReference>
<dbReference type="NCBIfam" id="NF004353">
    <property type="entry name" value="PRK05731.2-2"/>
    <property type="match status" value="1"/>
</dbReference>
<dbReference type="InterPro" id="IPR036921">
    <property type="entry name" value="PurM-like_N_sf"/>
</dbReference>
<feature type="binding site" evidence="1">
    <location>
        <position position="295"/>
    </location>
    <ligand>
        <name>substrate</name>
    </ligand>
</feature>
<dbReference type="AlphaFoldDB" id="D3S1A7"/>
<keyword evidence="1" id="KW-0547">Nucleotide-binding</keyword>
<evidence type="ECO:0000259" key="3">
    <source>
        <dbReference type="Pfam" id="PF02769"/>
    </source>
</evidence>
<comment type="similarity">
    <text evidence="1">Belongs to the thiamine-monophosphate kinase family.</text>
</comment>
<evidence type="ECO:0000313" key="5">
    <source>
        <dbReference type="Proteomes" id="UP000002613"/>
    </source>
</evidence>
<feature type="binding site" evidence="1">
    <location>
        <position position="63"/>
    </location>
    <ligand>
        <name>Mg(2+)</name>
        <dbReference type="ChEBI" id="CHEBI:18420"/>
        <label>2</label>
    </ligand>
</feature>
<dbReference type="Pfam" id="PF00586">
    <property type="entry name" value="AIRS"/>
    <property type="match status" value="1"/>
</dbReference>
<keyword evidence="1" id="KW-0479">Metal-binding</keyword>
<feature type="binding site" evidence="1">
    <location>
        <position position="42"/>
    </location>
    <ligand>
        <name>substrate</name>
    </ligand>
</feature>
<keyword evidence="1 4" id="KW-0418">Kinase</keyword>
<feature type="binding site" evidence="1">
    <location>
        <position position="133"/>
    </location>
    <ligand>
        <name>ATP</name>
        <dbReference type="ChEBI" id="CHEBI:30616"/>
    </ligand>
</feature>
<keyword evidence="1" id="KW-0460">Magnesium</keyword>
<organism evidence="4 5">
    <name type="scientific">Ferroglobus placidus (strain DSM 10642 / AEDII12DO)</name>
    <dbReference type="NCBI Taxonomy" id="589924"/>
    <lineage>
        <taxon>Archaea</taxon>
        <taxon>Methanobacteriati</taxon>
        <taxon>Methanobacteriota</taxon>
        <taxon>Archaeoglobi</taxon>
        <taxon>Archaeoglobales</taxon>
        <taxon>Archaeoglobaceae</taxon>
        <taxon>Ferroglobus</taxon>
    </lineage>
</organism>
<dbReference type="GeneID" id="8779786"/>
<dbReference type="PaxDb" id="589924-Ferp_2247"/>
<dbReference type="GO" id="GO:0009030">
    <property type="term" value="F:thiamine-phosphate kinase activity"/>
    <property type="evidence" value="ECO:0007669"/>
    <property type="project" value="UniProtKB-UniRule"/>
</dbReference>
<dbReference type="GO" id="GO:0000287">
    <property type="term" value="F:magnesium ion binding"/>
    <property type="evidence" value="ECO:0007669"/>
    <property type="project" value="UniProtKB-UniRule"/>
</dbReference>
<evidence type="ECO:0000259" key="2">
    <source>
        <dbReference type="Pfam" id="PF00586"/>
    </source>
</evidence>
<feature type="binding site" evidence="1">
    <location>
        <position position="197"/>
    </location>
    <ligand>
        <name>ATP</name>
        <dbReference type="ChEBI" id="CHEBI:30616"/>
    </ligand>
</feature>
<sequence>MEREIIDIAKRIFKFEEEDAGFFKFGDAYIVIANDMLSRSFDFPSKLLPKQIGWKAVTASVSDLAAMGAKPIYFSYSLGLSREEISFVEDLMKGIREALDFYGMKFLSGDTNESTELVLDSVAVGIARNLLLRSNAKVGDAVCVTGDLGRAYCSLLYLLEKVEEIEEKILEKFLKPVARVDEGLKLANIANSAIDVSDGLSKELNLLANSSGVMIKVFEDRIPIREEVLEFCTSNNLNPIEVALNSGEEYELLFTVSKDKLEDLDFEFSIIGEVSKGEGVFLVGKEKKPLLPAGWEHFSSK</sequence>
<dbReference type="RefSeq" id="WP_012966709.1">
    <property type="nucleotide sequence ID" value="NC_013849.1"/>
</dbReference>
<protein>
    <recommendedName>
        <fullName evidence="1">Thiamine-monophosphate kinase</fullName>
        <shortName evidence="1">TMP kinase</shortName>
        <shortName evidence="1">Thiamine-phosphate kinase</shortName>
        <ecNumber evidence="1">2.7.4.16</ecNumber>
    </recommendedName>
</protein>
<dbReference type="InterPro" id="IPR010918">
    <property type="entry name" value="PurM-like_C_dom"/>
</dbReference>
<dbReference type="InterPro" id="IPR006283">
    <property type="entry name" value="ThiL-like"/>
</dbReference>
<feature type="binding site" evidence="1">
    <location>
        <position position="198"/>
    </location>
    <ligand>
        <name>Mg(2+)</name>
        <dbReference type="ChEBI" id="CHEBI:18420"/>
        <label>5</label>
    </ligand>
</feature>
<dbReference type="Gene3D" id="3.90.650.10">
    <property type="entry name" value="PurM-like C-terminal domain"/>
    <property type="match status" value="1"/>
</dbReference>
<keyword evidence="1" id="KW-0784">Thiamine biosynthesis</keyword>
<dbReference type="UniPathway" id="UPA00060">
    <property type="reaction ID" value="UER00142"/>
</dbReference>
<dbReference type="InterPro" id="IPR016188">
    <property type="entry name" value="PurM-like_N"/>
</dbReference>
<keyword evidence="5" id="KW-1185">Reference proteome</keyword>
<feature type="binding site" evidence="1">
    <location>
        <begin position="109"/>
        <end position="110"/>
    </location>
    <ligand>
        <name>ATP</name>
        <dbReference type="ChEBI" id="CHEBI:30616"/>
    </ligand>
</feature>
<comment type="pathway">
    <text evidence="1">Cofactor biosynthesis; thiamine diphosphate biosynthesis; thiamine diphosphate from thiamine phosphate: step 1/1.</text>
</comment>
<accession>D3S1A7</accession>
<comment type="miscellaneous">
    <text evidence="1">Reaction mechanism of ThiL seems to utilize a direct, inline transfer of the gamma-phosphate of ATP to TMP rather than a phosphorylated enzyme intermediate.</text>
</comment>
<feature type="domain" description="PurM-like C-terminal" evidence="3">
    <location>
        <begin position="137"/>
        <end position="283"/>
    </location>
</feature>
<reference evidence="5" key="1">
    <citation type="submission" date="2010-02" db="EMBL/GenBank/DDBJ databases">
        <title>Complete sequence of Ferroglobus placidus DSM 10642.</title>
        <authorList>
            <consortium name="US DOE Joint Genome Institute"/>
            <person name="Lucas S."/>
            <person name="Copeland A."/>
            <person name="Lapidus A."/>
            <person name="Cheng J.-F."/>
            <person name="Bruce D."/>
            <person name="Goodwin L."/>
            <person name="Pitluck S."/>
            <person name="Saunders E."/>
            <person name="Brettin T."/>
            <person name="Detter J.C."/>
            <person name="Han C."/>
            <person name="Tapia R."/>
            <person name="Larimer F."/>
            <person name="Land M."/>
            <person name="Hauser L."/>
            <person name="Kyrpides N."/>
            <person name="Ivanova N."/>
            <person name="Holmes D."/>
            <person name="Lovley D."/>
            <person name="Kyrpides N."/>
            <person name="Anderson I.J."/>
            <person name="Woyke T."/>
        </authorList>
    </citation>
    <scope>NUCLEOTIDE SEQUENCE [LARGE SCALE GENOMIC DNA]</scope>
    <source>
        <strain evidence="5">DSM 10642 / AEDII12DO</strain>
    </source>
</reference>
<comment type="caution">
    <text evidence="1">Lacks conserved residue(s) required for the propagation of feature annotation.</text>
</comment>
<dbReference type="Gene3D" id="3.30.1330.10">
    <property type="entry name" value="PurM-like, N-terminal domain"/>
    <property type="match status" value="1"/>
</dbReference>
<feature type="domain" description="PurM-like N-terminal" evidence="2">
    <location>
        <begin position="18"/>
        <end position="127"/>
    </location>
</feature>
<feature type="binding site" evidence="1">
    <location>
        <position position="195"/>
    </location>
    <ligand>
        <name>Mg(2+)</name>
        <dbReference type="ChEBI" id="CHEBI:18420"/>
        <label>3</label>
    </ligand>
</feature>
<dbReference type="InterPro" id="IPR036676">
    <property type="entry name" value="PurM-like_C_sf"/>
</dbReference>
<dbReference type="SUPFAM" id="SSF55326">
    <property type="entry name" value="PurM N-terminal domain-like"/>
    <property type="match status" value="1"/>
</dbReference>
<comment type="function">
    <text evidence="1">Catalyzes the ATP-dependent phosphorylation of thiamine-monophosphate (TMP) to form thiamine-pyrophosphate (TPP), the active form of vitamin B1.</text>
</comment>
<dbReference type="Pfam" id="PF02769">
    <property type="entry name" value="AIRS_C"/>
    <property type="match status" value="1"/>
</dbReference>
<feature type="binding site" evidence="1">
    <location>
        <position position="19"/>
    </location>
    <ligand>
        <name>Mg(2+)</name>
        <dbReference type="ChEBI" id="CHEBI:18420"/>
        <label>3</label>
    </ligand>
</feature>
<dbReference type="KEGG" id="fpl:Ferp_2247"/>
<dbReference type="Proteomes" id="UP000002613">
    <property type="component" value="Chromosome"/>
</dbReference>
<dbReference type="PANTHER" id="PTHR30270">
    <property type="entry name" value="THIAMINE-MONOPHOSPHATE KINASE"/>
    <property type="match status" value="1"/>
</dbReference>
<keyword evidence="1" id="KW-0067">ATP-binding</keyword>
<dbReference type="GO" id="GO:0005524">
    <property type="term" value="F:ATP binding"/>
    <property type="evidence" value="ECO:0007669"/>
    <property type="project" value="UniProtKB-UniRule"/>
</dbReference>
<feature type="binding site" evidence="1">
    <location>
        <position position="248"/>
    </location>
    <ligand>
        <name>substrate</name>
    </ligand>
</feature>
<dbReference type="PANTHER" id="PTHR30270:SF3">
    <property type="entry name" value="THIAMINE-MONOPHOSPHATE KINASE"/>
    <property type="match status" value="1"/>
</dbReference>
<feature type="binding site" evidence="1">
    <location>
        <position position="35"/>
    </location>
    <ligand>
        <name>Mg(2+)</name>
        <dbReference type="ChEBI" id="CHEBI:18420"/>
        <label>2</label>
    </ligand>
</feature>
<comment type="catalytic activity">
    <reaction evidence="1">
        <text>thiamine phosphate + ATP = thiamine diphosphate + ADP</text>
        <dbReference type="Rhea" id="RHEA:15913"/>
        <dbReference type="ChEBI" id="CHEBI:30616"/>
        <dbReference type="ChEBI" id="CHEBI:37575"/>
        <dbReference type="ChEBI" id="CHEBI:58937"/>
        <dbReference type="ChEBI" id="CHEBI:456216"/>
        <dbReference type="EC" id="2.7.4.16"/>
    </reaction>
</comment>
<evidence type="ECO:0000256" key="1">
    <source>
        <dbReference type="HAMAP-Rule" id="MF_02128"/>
    </source>
</evidence>
<dbReference type="OrthoDB" id="45909at2157"/>
<feature type="binding site" evidence="1">
    <location>
        <position position="63"/>
    </location>
    <ligand>
        <name>Mg(2+)</name>
        <dbReference type="ChEBI" id="CHEBI:18420"/>
        <label>4</label>
    </ligand>
</feature>
<dbReference type="NCBIfam" id="TIGR01379">
    <property type="entry name" value="thiL"/>
    <property type="match status" value="1"/>
</dbReference>